<evidence type="ECO:0000256" key="1">
    <source>
        <dbReference type="SAM" id="Phobius"/>
    </source>
</evidence>
<reference evidence="2" key="1">
    <citation type="submission" date="2021-12" db="EMBL/GenBank/DDBJ databases">
        <authorList>
            <person name="Zaccaron A."/>
            <person name="Stergiopoulos I."/>
        </authorList>
    </citation>
    <scope>NUCLEOTIDE SEQUENCE</scope>
    <source>
        <strain evidence="2">Race5_Kim</strain>
    </source>
</reference>
<dbReference type="EMBL" id="CP090169">
    <property type="protein sequence ID" value="UJO20077.1"/>
    <property type="molecule type" value="Genomic_DNA"/>
</dbReference>
<dbReference type="Proteomes" id="UP000756132">
    <property type="component" value="Chromosome 7"/>
</dbReference>
<name>A0A9Q8PCV3_PASFU</name>
<dbReference type="GeneID" id="71990004"/>
<protein>
    <submittedName>
        <fullName evidence="2">Uncharacterized protein</fullName>
    </submittedName>
</protein>
<evidence type="ECO:0000313" key="2">
    <source>
        <dbReference type="EMBL" id="UJO20077.1"/>
    </source>
</evidence>
<dbReference type="KEGG" id="ffu:CLAFUR5_10126"/>
<sequence>MDIFTNTTFPKCLAALNLILVALIAGAASTLYISSIPIIKLGRSHSSKVMLKQFRLLVVLGGRYLQTGSRIWAASMAILTWLLYVHQDEVLSGRGRYSAAALFIGAQAGWYEIVYVFPTNDRLMEMEVELLKSDDAEADQKIRKEVLL</sequence>
<proteinExistence type="predicted"/>
<dbReference type="AlphaFoldDB" id="A0A9Q8PCV3"/>
<accession>A0A9Q8PCV3</accession>
<keyword evidence="1" id="KW-0812">Transmembrane</keyword>
<dbReference type="RefSeq" id="XP_047764443.1">
    <property type="nucleotide sequence ID" value="XM_047909274.1"/>
</dbReference>
<feature type="transmembrane region" description="Helical" evidence="1">
    <location>
        <begin position="14"/>
        <end position="33"/>
    </location>
</feature>
<keyword evidence="1" id="KW-1133">Transmembrane helix</keyword>
<gene>
    <name evidence="2" type="ORF">CLAFUR5_10126</name>
</gene>
<reference evidence="2" key="2">
    <citation type="journal article" date="2022" name="Microb. Genom.">
        <title>A chromosome-scale genome assembly of the tomato pathogen Cladosporium fulvum reveals a compartmentalized genome architecture and the presence of a dispensable chromosome.</title>
        <authorList>
            <person name="Zaccaron A.Z."/>
            <person name="Chen L.H."/>
            <person name="Samaras A."/>
            <person name="Stergiopoulos I."/>
        </authorList>
    </citation>
    <scope>NUCLEOTIDE SEQUENCE</scope>
    <source>
        <strain evidence="2">Race5_Kim</strain>
    </source>
</reference>
<evidence type="ECO:0000313" key="3">
    <source>
        <dbReference type="Proteomes" id="UP000756132"/>
    </source>
</evidence>
<dbReference type="OrthoDB" id="3648235at2759"/>
<keyword evidence="1" id="KW-0472">Membrane</keyword>
<keyword evidence="3" id="KW-1185">Reference proteome</keyword>
<dbReference type="OMA" id="TGSRIWA"/>
<organism evidence="2 3">
    <name type="scientific">Passalora fulva</name>
    <name type="common">Tomato leaf mold</name>
    <name type="synonym">Cladosporium fulvum</name>
    <dbReference type="NCBI Taxonomy" id="5499"/>
    <lineage>
        <taxon>Eukaryota</taxon>
        <taxon>Fungi</taxon>
        <taxon>Dikarya</taxon>
        <taxon>Ascomycota</taxon>
        <taxon>Pezizomycotina</taxon>
        <taxon>Dothideomycetes</taxon>
        <taxon>Dothideomycetidae</taxon>
        <taxon>Mycosphaerellales</taxon>
        <taxon>Mycosphaerellaceae</taxon>
        <taxon>Fulvia</taxon>
    </lineage>
</organism>